<dbReference type="AlphaFoldDB" id="A0AB34J4M8"/>
<evidence type="ECO:0000313" key="3">
    <source>
        <dbReference type="Proteomes" id="UP001515480"/>
    </source>
</evidence>
<reference evidence="2 3" key="1">
    <citation type="journal article" date="2024" name="Science">
        <title>Giant polyketide synthase enzymes in the biosynthesis of giant marine polyether toxins.</title>
        <authorList>
            <person name="Fallon T.R."/>
            <person name="Shende V.V."/>
            <person name="Wierzbicki I.H."/>
            <person name="Pendleton A.L."/>
            <person name="Watervoot N.F."/>
            <person name="Auber R.P."/>
            <person name="Gonzalez D.J."/>
            <person name="Wisecaver J.H."/>
            <person name="Moore B.S."/>
        </authorList>
    </citation>
    <scope>NUCLEOTIDE SEQUENCE [LARGE SCALE GENOMIC DNA]</scope>
    <source>
        <strain evidence="2 3">12B1</strain>
    </source>
</reference>
<feature type="transmembrane region" description="Helical" evidence="1">
    <location>
        <begin position="75"/>
        <end position="96"/>
    </location>
</feature>
<keyword evidence="1" id="KW-0472">Membrane</keyword>
<proteinExistence type="predicted"/>
<protein>
    <submittedName>
        <fullName evidence="2">Uncharacterized protein</fullName>
    </submittedName>
</protein>
<sequence length="162" mass="17187">MGRLWGTLQDSTLFCIASVLTGSLVIAASVLALVLSFHSVGILRVVQLLWNACFGVVIALPYIEAFASHAERLVGFVHTWLGRGTFLLYVGCFVLPHENAASASRILSIVAACACFLSGAVELFAGCCGYQESRVLSGETAAPLIKEGDNWQVSQASKKAPP</sequence>
<dbReference type="EMBL" id="JBGBPQ010000013">
    <property type="protein sequence ID" value="KAL1511886.1"/>
    <property type="molecule type" value="Genomic_DNA"/>
</dbReference>
<gene>
    <name evidence="2" type="ORF">AB1Y20_005168</name>
</gene>
<name>A0AB34J4M8_PRYPA</name>
<comment type="caution">
    <text evidence="2">The sequence shown here is derived from an EMBL/GenBank/DDBJ whole genome shotgun (WGS) entry which is preliminary data.</text>
</comment>
<organism evidence="2 3">
    <name type="scientific">Prymnesium parvum</name>
    <name type="common">Toxic golden alga</name>
    <dbReference type="NCBI Taxonomy" id="97485"/>
    <lineage>
        <taxon>Eukaryota</taxon>
        <taxon>Haptista</taxon>
        <taxon>Haptophyta</taxon>
        <taxon>Prymnesiophyceae</taxon>
        <taxon>Prymnesiales</taxon>
        <taxon>Prymnesiaceae</taxon>
        <taxon>Prymnesium</taxon>
    </lineage>
</organism>
<feature type="transmembrane region" description="Helical" evidence="1">
    <location>
        <begin position="102"/>
        <end position="125"/>
    </location>
</feature>
<evidence type="ECO:0000256" key="1">
    <source>
        <dbReference type="SAM" id="Phobius"/>
    </source>
</evidence>
<evidence type="ECO:0000313" key="2">
    <source>
        <dbReference type="EMBL" id="KAL1511886.1"/>
    </source>
</evidence>
<accession>A0AB34J4M8</accession>
<keyword evidence="1" id="KW-1133">Transmembrane helix</keyword>
<feature type="transmembrane region" description="Helical" evidence="1">
    <location>
        <begin position="12"/>
        <end position="35"/>
    </location>
</feature>
<feature type="transmembrane region" description="Helical" evidence="1">
    <location>
        <begin position="41"/>
        <end position="63"/>
    </location>
</feature>
<keyword evidence="1" id="KW-0812">Transmembrane</keyword>
<keyword evidence="3" id="KW-1185">Reference proteome</keyword>
<dbReference type="Proteomes" id="UP001515480">
    <property type="component" value="Unassembled WGS sequence"/>
</dbReference>